<keyword evidence="2" id="KW-0540">Nuclease</keyword>
<organism evidence="2 3">
    <name type="scientific">Alistipes shahii</name>
    <dbReference type="NCBI Taxonomy" id="328814"/>
    <lineage>
        <taxon>Bacteria</taxon>
        <taxon>Pseudomonadati</taxon>
        <taxon>Bacteroidota</taxon>
        <taxon>Bacteroidia</taxon>
        <taxon>Bacteroidales</taxon>
        <taxon>Rikenellaceae</taxon>
        <taxon>Alistipes</taxon>
    </lineage>
</organism>
<dbReference type="Gene3D" id="3.60.10.10">
    <property type="entry name" value="Endonuclease/exonuclease/phosphatase"/>
    <property type="match status" value="1"/>
</dbReference>
<keyword evidence="2" id="KW-0255">Endonuclease</keyword>
<gene>
    <name evidence="2" type="ORF">F2Y07_10785</name>
</gene>
<reference evidence="2 3" key="1">
    <citation type="journal article" date="2019" name="Nat. Med.">
        <title>A library of human gut bacterial isolates paired with longitudinal multiomics data enables mechanistic microbiome research.</title>
        <authorList>
            <person name="Poyet M."/>
            <person name="Groussin M."/>
            <person name="Gibbons S.M."/>
            <person name="Avila-Pacheco J."/>
            <person name="Jiang X."/>
            <person name="Kearney S.M."/>
            <person name="Perrotta A.R."/>
            <person name="Berdy B."/>
            <person name="Zhao S."/>
            <person name="Lieberman T.D."/>
            <person name="Swanson P.K."/>
            <person name="Smith M."/>
            <person name="Roesemann S."/>
            <person name="Alexander J.E."/>
            <person name="Rich S.A."/>
            <person name="Livny J."/>
            <person name="Vlamakis H."/>
            <person name="Clish C."/>
            <person name="Bullock K."/>
            <person name="Deik A."/>
            <person name="Scott J."/>
            <person name="Pierce K.A."/>
            <person name="Xavier R.J."/>
            <person name="Alm E.J."/>
        </authorList>
    </citation>
    <scope>NUCLEOTIDE SEQUENCE [LARGE SCALE GENOMIC DNA]</scope>
    <source>
        <strain evidence="2 3">BIOML-A1</strain>
    </source>
</reference>
<proteinExistence type="predicted"/>
<dbReference type="SUPFAM" id="SSF56219">
    <property type="entry name" value="DNase I-like"/>
    <property type="match status" value="1"/>
</dbReference>
<dbReference type="InterPro" id="IPR050410">
    <property type="entry name" value="CCR4/nocturin_mRNA_transcr"/>
</dbReference>
<dbReference type="EMBL" id="VVXJ01000024">
    <property type="protein sequence ID" value="KAA2374525.1"/>
    <property type="molecule type" value="Genomic_DNA"/>
</dbReference>
<feature type="domain" description="Endonuclease/exonuclease/phosphatase" evidence="1">
    <location>
        <begin position="54"/>
        <end position="299"/>
    </location>
</feature>
<dbReference type="GO" id="GO:0004519">
    <property type="term" value="F:endonuclease activity"/>
    <property type="evidence" value="ECO:0007669"/>
    <property type="project" value="UniProtKB-KW"/>
</dbReference>
<sequence>MLAPVTLSQGYSVTIYDINGISYTVSSDKPITLTAGGKADADEARSPYVIETISFNIRVDNPSDGDNIWKNRKQAVITMINRQQPTIMGLQEAQPHQITYLAKQCPEYAWYGLGRDTGEAPPKTETYASEECMAIFFQTSIVEMLDKGTFWLSETPNIPSKGWDANYNRSCTWALFRQKTTGKRFYFFNTHLDNSGTVARKESIKLIINKIEEVNSEQLPVFLTADFNSDTDESCFNPLHQVMKDARATAPVTDQEATYNGYKTSGTRKLDHIFYDNGCVASIFQTLKENYGAPYISDHYPVRTCFVLF</sequence>
<dbReference type="Proteomes" id="UP000322658">
    <property type="component" value="Unassembled WGS sequence"/>
</dbReference>
<name>A0A5B3GLB3_9BACT</name>
<dbReference type="CDD" id="cd09083">
    <property type="entry name" value="EEP-1"/>
    <property type="match status" value="1"/>
</dbReference>
<keyword evidence="2" id="KW-0269">Exonuclease</keyword>
<dbReference type="Pfam" id="PF03372">
    <property type="entry name" value="Exo_endo_phos"/>
    <property type="match status" value="1"/>
</dbReference>
<dbReference type="InterPro" id="IPR005135">
    <property type="entry name" value="Endo/exonuclease/phosphatase"/>
</dbReference>
<evidence type="ECO:0000313" key="2">
    <source>
        <dbReference type="EMBL" id="KAA2374525.1"/>
    </source>
</evidence>
<dbReference type="AlphaFoldDB" id="A0A5B3GLB3"/>
<dbReference type="InterPro" id="IPR036691">
    <property type="entry name" value="Endo/exonu/phosph_ase_sf"/>
</dbReference>
<dbReference type="PANTHER" id="PTHR12121:SF36">
    <property type="entry name" value="ENDONUCLEASE_EXONUCLEASE_PHOSPHATASE DOMAIN-CONTAINING PROTEIN"/>
    <property type="match status" value="1"/>
</dbReference>
<dbReference type="GO" id="GO:0000175">
    <property type="term" value="F:3'-5'-RNA exonuclease activity"/>
    <property type="evidence" value="ECO:0007669"/>
    <property type="project" value="TreeGrafter"/>
</dbReference>
<evidence type="ECO:0000313" key="3">
    <source>
        <dbReference type="Proteomes" id="UP000322658"/>
    </source>
</evidence>
<evidence type="ECO:0000259" key="1">
    <source>
        <dbReference type="Pfam" id="PF03372"/>
    </source>
</evidence>
<protein>
    <submittedName>
        <fullName evidence="2">Endonuclease/exonuclease/phosphatase family protein</fullName>
    </submittedName>
</protein>
<comment type="caution">
    <text evidence="2">The sequence shown here is derived from an EMBL/GenBank/DDBJ whole genome shotgun (WGS) entry which is preliminary data.</text>
</comment>
<dbReference type="PANTHER" id="PTHR12121">
    <property type="entry name" value="CARBON CATABOLITE REPRESSOR PROTEIN 4"/>
    <property type="match status" value="1"/>
</dbReference>
<accession>A0A5B3GLB3</accession>
<keyword evidence="2" id="KW-0378">Hydrolase</keyword>